<reference evidence="1 2" key="1">
    <citation type="submission" date="2017-06" db="EMBL/GenBank/DDBJ databases">
        <title>Draft genome sequence of anaerobic fermentative bacterium Anaeromicrobium sediminis DY2726D isolated from West Pacific Ocean sediments.</title>
        <authorList>
            <person name="Zeng X."/>
        </authorList>
    </citation>
    <scope>NUCLEOTIDE SEQUENCE [LARGE SCALE GENOMIC DNA]</scope>
    <source>
        <strain evidence="1 2">DY2726D</strain>
    </source>
</reference>
<evidence type="ECO:0000313" key="2">
    <source>
        <dbReference type="Proteomes" id="UP000216024"/>
    </source>
</evidence>
<evidence type="ECO:0000313" key="1">
    <source>
        <dbReference type="EMBL" id="PAB57052.1"/>
    </source>
</evidence>
<dbReference type="Proteomes" id="UP000216024">
    <property type="component" value="Unassembled WGS sequence"/>
</dbReference>
<protein>
    <submittedName>
        <fullName evidence="1">Uncharacterized protein</fullName>
    </submittedName>
</protein>
<dbReference type="OrthoDB" id="1954546at2"/>
<dbReference type="EMBL" id="NIBG01000029">
    <property type="protein sequence ID" value="PAB57052.1"/>
    <property type="molecule type" value="Genomic_DNA"/>
</dbReference>
<name>A0A267MCE4_9FIRM</name>
<gene>
    <name evidence="1" type="ORF">CCE28_19930</name>
</gene>
<keyword evidence="2" id="KW-1185">Reference proteome</keyword>
<dbReference type="RefSeq" id="WP_095135681.1">
    <property type="nucleotide sequence ID" value="NZ_NIBG01000029.1"/>
</dbReference>
<comment type="caution">
    <text evidence="1">The sequence shown here is derived from an EMBL/GenBank/DDBJ whole genome shotgun (WGS) entry which is preliminary data.</text>
</comment>
<sequence length="128" mass="15315">MNKEKQKVNGIINEIINFLLEHNATEIRIELSETGNYINIQIDSNLFIKDEKIIKDLKNKLNVDRLQEIEEYYWELIGYKHNPNNLYLVGMMIDKFHIDYKPFIGLKIILYRAKETNKPNEKDKGEMR</sequence>
<accession>A0A267MCE4</accession>
<organism evidence="1 2">
    <name type="scientific">Anaeromicrobium sediminis</name>
    <dbReference type="NCBI Taxonomy" id="1478221"/>
    <lineage>
        <taxon>Bacteria</taxon>
        <taxon>Bacillati</taxon>
        <taxon>Bacillota</taxon>
        <taxon>Clostridia</taxon>
        <taxon>Peptostreptococcales</taxon>
        <taxon>Thermotaleaceae</taxon>
        <taxon>Anaeromicrobium</taxon>
    </lineage>
</organism>
<proteinExistence type="predicted"/>
<dbReference type="AlphaFoldDB" id="A0A267MCE4"/>